<organism evidence="1">
    <name type="scientific">Nicotiana tabacum</name>
    <name type="common">Common tobacco</name>
    <dbReference type="NCBI Taxonomy" id="4097"/>
    <lineage>
        <taxon>Eukaryota</taxon>
        <taxon>Viridiplantae</taxon>
        <taxon>Streptophyta</taxon>
        <taxon>Embryophyta</taxon>
        <taxon>Tracheophyta</taxon>
        <taxon>Spermatophyta</taxon>
        <taxon>Magnoliopsida</taxon>
        <taxon>eudicotyledons</taxon>
        <taxon>Gunneridae</taxon>
        <taxon>Pentapetalae</taxon>
        <taxon>asterids</taxon>
        <taxon>lamiids</taxon>
        <taxon>Solanales</taxon>
        <taxon>Solanaceae</taxon>
        <taxon>Nicotianoideae</taxon>
        <taxon>Nicotianeae</taxon>
        <taxon>Nicotiana</taxon>
    </lineage>
</organism>
<evidence type="ECO:0000313" key="1">
    <source>
        <dbReference type="RefSeq" id="XP_016438623.1"/>
    </source>
</evidence>
<dbReference type="STRING" id="4097.A0A1S3XFM0"/>
<name>A0A1S3XFM0_TOBAC</name>
<dbReference type="SUPFAM" id="SSF51735">
    <property type="entry name" value="NAD(P)-binding Rossmann-fold domains"/>
    <property type="match status" value="1"/>
</dbReference>
<dbReference type="KEGG" id="nta:107764547"/>
<accession>A0A1S3XFM0</accession>
<dbReference type="SMR" id="A0A1S3XFM0"/>
<dbReference type="PANTHER" id="PTHR48476:SF1">
    <property type="entry name" value="SHORT-CHAIN DEHYDROGENASE TIC 32, CHLOROPLASTIC-LIKE"/>
    <property type="match status" value="1"/>
</dbReference>
<dbReference type="RefSeq" id="XP_016438623.1">
    <property type="nucleotide sequence ID" value="XM_016583137.1"/>
</dbReference>
<proteinExistence type="predicted"/>
<sequence length="163" mass="18096">MSPTVKILSVLLRGKKFIHLINICFAYRHPFAGASSGIRSETSRVLALRGVHVIMAVRNMAAGKDVKEEIVKEIPAAKVDVMELDLRSMASVRKFAAGFISSGHSLNMLINNAGVGGNSLYAFQRQHRAAICHKSSRYGCLLYVCFCAIYRSQNEEQHNWTIL</sequence>
<dbReference type="AlphaFoldDB" id="A0A1S3XFM0"/>
<protein>
    <submittedName>
        <fullName evidence="1">Short-chain dehydrogenase TIC 32, chloroplastic-like isoform X1</fullName>
    </submittedName>
</protein>
<dbReference type="InterPro" id="IPR002347">
    <property type="entry name" value="SDR_fam"/>
</dbReference>
<dbReference type="PaxDb" id="4097-A0A1S3XFM0"/>
<gene>
    <name evidence="1" type="primary">LOC107764547</name>
</gene>
<dbReference type="InterPro" id="IPR036291">
    <property type="entry name" value="NAD(P)-bd_dom_sf"/>
</dbReference>
<reference evidence="1" key="1">
    <citation type="submission" date="2025-08" db="UniProtKB">
        <authorList>
            <consortium name="RefSeq"/>
        </authorList>
    </citation>
    <scope>IDENTIFICATION</scope>
</reference>
<dbReference type="PANTHER" id="PTHR48476">
    <property type="entry name" value="SHORT-CHAIN DEHYDROGENASE TIC 32, CHLOROPLASTIC-LIKE"/>
    <property type="match status" value="1"/>
</dbReference>
<dbReference type="InterPro" id="IPR055280">
    <property type="entry name" value="TIC32"/>
</dbReference>
<dbReference type="OrthoDB" id="191139at2759"/>
<dbReference type="Pfam" id="PF00106">
    <property type="entry name" value="adh_short"/>
    <property type="match status" value="1"/>
</dbReference>
<dbReference type="Gene3D" id="3.40.50.720">
    <property type="entry name" value="NAD(P)-binding Rossmann-like Domain"/>
    <property type="match status" value="1"/>
</dbReference>